<proteinExistence type="predicted"/>
<protein>
    <recommendedName>
        <fullName evidence="4">DUF4340 domain-containing protein</fullName>
    </recommendedName>
</protein>
<feature type="transmembrane region" description="Helical" evidence="1">
    <location>
        <begin position="9"/>
        <end position="27"/>
    </location>
</feature>
<name>A0ABP8PZB4_9GAMM</name>
<reference evidence="3" key="1">
    <citation type="journal article" date="2019" name="Int. J. Syst. Evol. Microbiol.">
        <title>The Global Catalogue of Microorganisms (GCM) 10K type strain sequencing project: providing services to taxonomists for standard genome sequencing and annotation.</title>
        <authorList>
            <consortium name="The Broad Institute Genomics Platform"/>
            <consortium name="The Broad Institute Genome Sequencing Center for Infectious Disease"/>
            <person name="Wu L."/>
            <person name="Ma J."/>
        </authorList>
    </citation>
    <scope>NUCLEOTIDE SEQUENCE [LARGE SCALE GENOMIC DNA]</scope>
    <source>
        <strain evidence="3">JCM 32226</strain>
    </source>
</reference>
<dbReference type="RefSeq" id="WP_345009771.1">
    <property type="nucleotide sequence ID" value="NZ_BAABFC010000003.1"/>
</dbReference>
<sequence length="153" mass="16745">MKRLTKKGWNNVIILVVLVMIVVLRLSDERLTGTDPVPVTDGLLPTGAVVLTWAAPAWRIERLGQSWRAVPDLGLDGAGLEAVLNQWLSWQLPPAEMAVRGASQPLTVWLAGVAEPVSLQLYQDQGQYAVVNWRGQLLSLSQAQYRSLLSGGH</sequence>
<organism evidence="2 3">
    <name type="scientific">Pseudaeromonas paramecii</name>
    <dbReference type="NCBI Taxonomy" id="2138166"/>
    <lineage>
        <taxon>Bacteria</taxon>
        <taxon>Pseudomonadati</taxon>
        <taxon>Pseudomonadota</taxon>
        <taxon>Gammaproteobacteria</taxon>
        <taxon>Aeromonadales</taxon>
        <taxon>Aeromonadaceae</taxon>
        <taxon>Pseudaeromonas</taxon>
    </lineage>
</organism>
<accession>A0ABP8PZB4</accession>
<keyword evidence="1" id="KW-0812">Transmembrane</keyword>
<comment type="caution">
    <text evidence="2">The sequence shown here is derived from an EMBL/GenBank/DDBJ whole genome shotgun (WGS) entry which is preliminary data.</text>
</comment>
<dbReference type="EMBL" id="BAABFC010000003">
    <property type="protein sequence ID" value="GAA4494112.1"/>
    <property type="molecule type" value="Genomic_DNA"/>
</dbReference>
<keyword evidence="1" id="KW-0472">Membrane</keyword>
<evidence type="ECO:0000313" key="3">
    <source>
        <dbReference type="Proteomes" id="UP001501321"/>
    </source>
</evidence>
<keyword evidence="1" id="KW-1133">Transmembrane helix</keyword>
<gene>
    <name evidence="2" type="ORF">GCM10023095_05210</name>
</gene>
<evidence type="ECO:0008006" key="4">
    <source>
        <dbReference type="Google" id="ProtNLM"/>
    </source>
</evidence>
<keyword evidence="3" id="KW-1185">Reference proteome</keyword>
<evidence type="ECO:0000256" key="1">
    <source>
        <dbReference type="SAM" id="Phobius"/>
    </source>
</evidence>
<evidence type="ECO:0000313" key="2">
    <source>
        <dbReference type="EMBL" id="GAA4494112.1"/>
    </source>
</evidence>
<dbReference type="Proteomes" id="UP001501321">
    <property type="component" value="Unassembled WGS sequence"/>
</dbReference>